<feature type="non-terminal residue" evidence="2">
    <location>
        <position position="1"/>
    </location>
</feature>
<dbReference type="GO" id="GO:0003676">
    <property type="term" value="F:nucleic acid binding"/>
    <property type="evidence" value="ECO:0007669"/>
    <property type="project" value="InterPro"/>
</dbReference>
<organism evidence="2 3">
    <name type="scientific">Vibrio anguillarum</name>
    <name type="common">Listonella anguillarum</name>
    <dbReference type="NCBI Taxonomy" id="55601"/>
    <lineage>
        <taxon>Bacteria</taxon>
        <taxon>Pseudomonadati</taxon>
        <taxon>Pseudomonadota</taxon>
        <taxon>Gammaproteobacteria</taxon>
        <taxon>Vibrionales</taxon>
        <taxon>Vibrionaceae</taxon>
        <taxon>Vibrio</taxon>
    </lineage>
</organism>
<comment type="caution">
    <text evidence="2">The sequence shown here is derived from an EMBL/GenBank/DDBJ whole genome shotgun (WGS) entry which is preliminary data.</text>
</comment>
<keyword evidence="2" id="KW-0255">Endonuclease</keyword>
<dbReference type="Pfam" id="PF01844">
    <property type="entry name" value="HNH"/>
    <property type="match status" value="1"/>
</dbReference>
<evidence type="ECO:0000259" key="1">
    <source>
        <dbReference type="SMART" id="SM00507"/>
    </source>
</evidence>
<dbReference type="SMART" id="SM00507">
    <property type="entry name" value="HNHc"/>
    <property type="match status" value="1"/>
</dbReference>
<dbReference type="InterPro" id="IPR003615">
    <property type="entry name" value="HNH_nuc"/>
</dbReference>
<feature type="domain" description="HNH nuclease" evidence="1">
    <location>
        <begin position="2"/>
        <end position="45"/>
    </location>
</feature>
<dbReference type="GO" id="GO:0004519">
    <property type="term" value="F:endonuclease activity"/>
    <property type="evidence" value="ECO:0007669"/>
    <property type="project" value="UniProtKB-KW"/>
</dbReference>
<proteinExistence type="predicted"/>
<evidence type="ECO:0000313" key="2">
    <source>
        <dbReference type="EMBL" id="MBF4436777.1"/>
    </source>
</evidence>
<dbReference type="InterPro" id="IPR002711">
    <property type="entry name" value="HNH"/>
</dbReference>
<dbReference type="Gene3D" id="1.10.30.50">
    <property type="match status" value="1"/>
</dbReference>
<protein>
    <submittedName>
        <fullName evidence="2">HNH endonuclease</fullName>
    </submittedName>
</protein>
<dbReference type="AlphaFoldDB" id="A0AAW4BEV6"/>
<keyword evidence="2" id="KW-0378">Hydrolase</keyword>
<gene>
    <name evidence="2" type="ORF">ERJ77_20245</name>
</gene>
<keyword evidence="2" id="KW-0540">Nuclease</keyword>
<sequence>DYKCVVCNQQFHSEDEWDIHHIVRRVDGGSDISSNLMMLHINCHKQIHSKE</sequence>
<accession>A0AAW4BEV6</accession>
<dbReference type="GO" id="GO:0008270">
    <property type="term" value="F:zinc ion binding"/>
    <property type="evidence" value="ECO:0007669"/>
    <property type="project" value="InterPro"/>
</dbReference>
<dbReference type="CDD" id="cd00085">
    <property type="entry name" value="HNHc"/>
    <property type="match status" value="1"/>
</dbReference>
<name>A0AAW4BEV6_VIBAN</name>
<evidence type="ECO:0000313" key="3">
    <source>
        <dbReference type="Proteomes" id="UP000786185"/>
    </source>
</evidence>
<reference evidence="2" key="1">
    <citation type="journal article" date="2021" name="PeerJ">
        <title>Analysis of 44 Vibrio anguillarum genomes reveals high genetic diversity.</title>
        <authorList>
            <person name="Hansen M.J."/>
            <person name="Dalsgaard I."/>
        </authorList>
    </citation>
    <scope>NUCLEOTIDE SEQUENCE</scope>
    <source>
        <strain evidence="2">850617-1/1</strain>
    </source>
</reference>
<dbReference type="EMBL" id="SCLC01000358">
    <property type="protein sequence ID" value="MBF4436777.1"/>
    <property type="molecule type" value="Genomic_DNA"/>
</dbReference>
<dbReference type="Proteomes" id="UP000786185">
    <property type="component" value="Unassembled WGS sequence"/>
</dbReference>